<accession>A0A656Z816</accession>
<gene>
    <name evidence="1" type="ORF">ACY05_01070</name>
</gene>
<sequence length="163" mass="18351">MEKSTAVAEVIVNLPRAEVWQRLRDLTVPHKYVPGLRDCRMATDQREGVGTSRRVYTTSGMEMDETVVEWNEGKGFVIKLHDGDKPPPPIFVAARFHYILEDAGEGRTLFRPTMTYTIKWGALGALLDKLLLNVIIRGNMKKVGLGLKQYYETGKPSNPAYKG</sequence>
<dbReference type="Gene3D" id="3.30.530.20">
    <property type="match status" value="1"/>
</dbReference>
<dbReference type="SUPFAM" id="SSF55961">
    <property type="entry name" value="Bet v1-like"/>
    <property type="match status" value="1"/>
</dbReference>
<dbReference type="EMBL" id="LFZK01000001">
    <property type="protein sequence ID" value="KYC29189.1"/>
    <property type="molecule type" value="Genomic_DNA"/>
</dbReference>
<evidence type="ECO:0000313" key="2">
    <source>
        <dbReference type="Proteomes" id="UP000243416"/>
    </source>
</evidence>
<dbReference type="InterPro" id="IPR023393">
    <property type="entry name" value="START-like_dom_sf"/>
</dbReference>
<organism evidence="1 2">
    <name type="scientific">Sterolibacterium denitrificans</name>
    <dbReference type="NCBI Taxonomy" id="157592"/>
    <lineage>
        <taxon>Bacteria</taxon>
        <taxon>Pseudomonadati</taxon>
        <taxon>Pseudomonadota</taxon>
        <taxon>Betaproteobacteria</taxon>
        <taxon>Nitrosomonadales</taxon>
        <taxon>Sterolibacteriaceae</taxon>
        <taxon>Sterolibacterium</taxon>
    </lineage>
</organism>
<dbReference type="InterPro" id="IPR019587">
    <property type="entry name" value="Polyketide_cyclase/dehydratase"/>
</dbReference>
<keyword evidence="2" id="KW-1185">Reference proteome</keyword>
<dbReference type="RefSeq" id="WP_067169634.1">
    <property type="nucleotide sequence ID" value="NZ_LFZK01000001.1"/>
</dbReference>
<comment type="caution">
    <text evidence="1">The sequence shown here is derived from an EMBL/GenBank/DDBJ whole genome shotgun (WGS) entry which is preliminary data.</text>
</comment>
<dbReference type="OrthoDB" id="5735806at2"/>
<proteinExistence type="predicted"/>
<name>A0A656Z816_9PROT</name>
<evidence type="ECO:0000313" key="1">
    <source>
        <dbReference type="EMBL" id="KYC29189.1"/>
    </source>
</evidence>
<dbReference type="Proteomes" id="UP000243416">
    <property type="component" value="Unassembled WGS sequence"/>
</dbReference>
<dbReference type="AlphaFoldDB" id="A0A656Z816"/>
<dbReference type="Pfam" id="PF10604">
    <property type="entry name" value="Polyketide_cyc2"/>
    <property type="match status" value="1"/>
</dbReference>
<reference evidence="1 2" key="1">
    <citation type="journal article" date="2016" name="ISME J.">
        <title>Integrated multi-omics analyses reveal the biochemical mechanisms and phylogenetic relevance of anaerobic androgen biodegradation in the environment.</title>
        <authorList>
            <person name="Yang F.C."/>
            <person name="Chen Y.L."/>
            <person name="Tang S.L."/>
            <person name="Yu C.P."/>
            <person name="Wang P.H."/>
            <person name="Ismail W."/>
            <person name="Wang C.H."/>
            <person name="Ding J.Y."/>
            <person name="Yang C.Y."/>
            <person name="Yang C.Y."/>
            <person name="Chiang Y.R."/>
        </authorList>
    </citation>
    <scope>NUCLEOTIDE SEQUENCE [LARGE SCALE GENOMIC DNA]</scope>
    <source>
        <strain evidence="1 2">DSM 13999</strain>
    </source>
</reference>
<protein>
    <submittedName>
        <fullName evidence="1">Uncharacterized protein</fullName>
    </submittedName>
</protein>